<evidence type="ECO:0000259" key="1">
    <source>
        <dbReference type="Pfam" id="PF18863"/>
    </source>
</evidence>
<comment type="caution">
    <text evidence="2">The sequence shown here is derived from an EMBL/GenBank/DDBJ whole genome shotgun (WGS) entry which is preliminary data.</text>
</comment>
<reference evidence="2 3" key="1">
    <citation type="submission" date="2019-03" db="EMBL/GenBank/DDBJ databases">
        <title>Genomics of glacier-inhabiting Cryobacterium strains.</title>
        <authorList>
            <person name="Liu Q."/>
            <person name="Xin Y.-H."/>
        </authorList>
    </citation>
    <scope>NUCLEOTIDE SEQUENCE [LARGE SCALE GENOMIC DNA]</scope>
    <source>
        <strain evidence="2 3">Sr59</strain>
    </source>
</reference>
<dbReference type="RefSeq" id="WP_134639749.1">
    <property type="nucleotide sequence ID" value="NZ_SOHM01000008.1"/>
</dbReference>
<sequence length="284" mass="31446">MTSFAERQGYRAVRSITQTDALDEQTRTEIWNVTNTLRTVLNDQTRRYRSKTCDHILSAVWTWEFRRPADEQPSDSAVWSRIKSTILTEEWFDALDLVEAIVGYVKRFEDQYTQGAVPAIVGAFNDRFERFLVEYRFIGLEVTPIASSAEAGAVTGALDATAAFNGARHHLERAVELLADRHNPDFPNSIKESISAVEAVCVSVTGEHTLGSALKRLEVSGVSIHPALAVAWSKMYGWVSDADGIRHGSIEAPDADQALAKYMLVTCSAFVSHVIEVGRKAGLI</sequence>
<gene>
    <name evidence="2" type="ORF">E3T61_04785</name>
</gene>
<dbReference type="Proteomes" id="UP000298468">
    <property type="component" value="Unassembled WGS sequence"/>
</dbReference>
<dbReference type="InterPro" id="IPR049503">
    <property type="entry name" value="AbiJ_NTD4"/>
</dbReference>
<dbReference type="AlphaFoldDB" id="A0A4R9BX54"/>
<feature type="domain" description="HEPN AbiJ-N-terminal" evidence="1">
    <location>
        <begin position="3"/>
        <end position="158"/>
    </location>
</feature>
<dbReference type="Pfam" id="PF18863">
    <property type="entry name" value="AbiJ_NTD4"/>
    <property type="match status" value="1"/>
</dbReference>
<accession>A0A4R9BX54</accession>
<keyword evidence="3" id="KW-1185">Reference proteome</keyword>
<dbReference type="OrthoDB" id="9786278at2"/>
<evidence type="ECO:0000313" key="2">
    <source>
        <dbReference type="EMBL" id="TFD93410.1"/>
    </source>
</evidence>
<dbReference type="EMBL" id="SOHM01000008">
    <property type="protein sequence ID" value="TFD93410.1"/>
    <property type="molecule type" value="Genomic_DNA"/>
</dbReference>
<evidence type="ECO:0000313" key="3">
    <source>
        <dbReference type="Proteomes" id="UP000298468"/>
    </source>
</evidence>
<protein>
    <recommendedName>
        <fullName evidence="1">HEPN AbiJ-N-terminal domain-containing protein</fullName>
    </recommendedName>
</protein>
<organism evidence="2 3">
    <name type="scientific">Cryobacterium lactosi</name>
    <dbReference type="NCBI Taxonomy" id="1259202"/>
    <lineage>
        <taxon>Bacteria</taxon>
        <taxon>Bacillati</taxon>
        <taxon>Actinomycetota</taxon>
        <taxon>Actinomycetes</taxon>
        <taxon>Micrococcales</taxon>
        <taxon>Microbacteriaceae</taxon>
        <taxon>Cryobacterium</taxon>
    </lineage>
</organism>
<proteinExistence type="predicted"/>
<name>A0A4R9BX54_9MICO</name>